<sequence length="385" mass="44641">MKVYKLFLILPLLFFTLGFNKLDNLNLLDENNFKWHIDSDEDGLPDALEEILKTDKYNKDSDNDKLSDEEELKIGSNPLYKDYNRGLKYELSNDYITDDFKLNKNIYVNEYMLLESADLASKIIEKNPIGQTIGELFTDKYKSIKDFKVIRYENGNRGFGGIALRCGNSLIVSYKPTRSYMDWIGNFTTQFMPHPQRDYAIEFIRPLVSNDTKVYISGHSLGGLLAQYATYDLVNKGYNNIKTVTFNSANTFNPKHIKGKYAPPIIKNSLIKDYISAYMNLIPKKNEDYIIDASYITRFLNKSIEYKGFVDINNYKFKKSDFKNYNNIVKNYIVSNDPLYLIINGGYLGKNEIKELGIEDIDVVKDKNKLGDYHKLENFIDIVED</sequence>
<dbReference type="Pfam" id="PF18884">
    <property type="entry name" value="TSP3_bac"/>
    <property type="match status" value="2"/>
</dbReference>
<dbReference type="InterPro" id="IPR059100">
    <property type="entry name" value="TSP3_bac"/>
</dbReference>
<accession>A0ABN1LXT5</accession>
<dbReference type="SUPFAM" id="SSF53474">
    <property type="entry name" value="alpha/beta-Hydrolases"/>
    <property type="match status" value="1"/>
</dbReference>
<evidence type="ECO:0000313" key="5">
    <source>
        <dbReference type="EMBL" id="GAA0861642.1"/>
    </source>
</evidence>
<protein>
    <recommendedName>
        <fullName evidence="7">DUF2974 domain-containing protein</fullName>
    </recommendedName>
</protein>
<keyword evidence="3" id="KW-0732">Signal</keyword>
<evidence type="ECO:0000256" key="3">
    <source>
        <dbReference type="ARBA" id="ARBA00022729"/>
    </source>
</evidence>
<comment type="subcellular location">
    <subcellularLocation>
        <location evidence="1">Secreted</location>
    </subcellularLocation>
</comment>
<evidence type="ECO:0000256" key="2">
    <source>
        <dbReference type="ARBA" id="ARBA00022525"/>
    </source>
</evidence>
<evidence type="ECO:0008006" key="7">
    <source>
        <dbReference type="Google" id="ProtNLM"/>
    </source>
</evidence>
<dbReference type="EMBL" id="BAAACP010000002">
    <property type="protein sequence ID" value="GAA0861642.1"/>
    <property type="molecule type" value="Genomic_DNA"/>
</dbReference>
<name>A0ABN1LXT5_9FIRM</name>
<proteinExistence type="predicted"/>
<dbReference type="RefSeq" id="WP_346041548.1">
    <property type="nucleotide sequence ID" value="NZ_BAAACP010000002.1"/>
</dbReference>
<keyword evidence="4" id="KW-0106">Calcium</keyword>
<comment type="caution">
    <text evidence="5">The sequence shown here is derived from an EMBL/GenBank/DDBJ whole genome shotgun (WGS) entry which is preliminary data.</text>
</comment>
<gene>
    <name evidence="5" type="ORF">GCM10008917_03790</name>
</gene>
<organism evidence="5 6">
    <name type="scientific">Paraclostridium tenue</name>
    <dbReference type="NCBI Taxonomy" id="1737"/>
    <lineage>
        <taxon>Bacteria</taxon>
        <taxon>Bacillati</taxon>
        <taxon>Bacillota</taxon>
        <taxon>Clostridia</taxon>
        <taxon>Peptostreptococcales</taxon>
        <taxon>Peptostreptococcaceae</taxon>
        <taxon>Paraclostridium</taxon>
    </lineage>
</organism>
<keyword evidence="2" id="KW-0964">Secreted</keyword>
<dbReference type="Proteomes" id="UP001400965">
    <property type="component" value="Unassembled WGS sequence"/>
</dbReference>
<reference evidence="5 6" key="1">
    <citation type="journal article" date="2019" name="Int. J. Syst. Evol. Microbiol.">
        <title>The Global Catalogue of Microorganisms (GCM) 10K type strain sequencing project: providing services to taxonomists for standard genome sequencing and annotation.</title>
        <authorList>
            <consortium name="The Broad Institute Genomics Platform"/>
            <consortium name="The Broad Institute Genome Sequencing Center for Infectious Disease"/>
            <person name="Wu L."/>
            <person name="Ma J."/>
        </authorList>
    </citation>
    <scope>NUCLEOTIDE SEQUENCE [LARGE SCALE GENOMIC DNA]</scope>
    <source>
        <strain evidence="5 6">JCM 6486</strain>
    </source>
</reference>
<dbReference type="Pfam" id="PF26363">
    <property type="entry name" value="Phospholipase-like"/>
    <property type="match status" value="1"/>
</dbReference>
<evidence type="ECO:0000313" key="6">
    <source>
        <dbReference type="Proteomes" id="UP001400965"/>
    </source>
</evidence>
<dbReference type="InterPro" id="IPR029058">
    <property type="entry name" value="AB_hydrolase_fold"/>
</dbReference>
<dbReference type="Gene3D" id="3.40.50.1820">
    <property type="entry name" value="alpha/beta hydrolase"/>
    <property type="match status" value="1"/>
</dbReference>
<evidence type="ECO:0000256" key="4">
    <source>
        <dbReference type="ARBA" id="ARBA00022837"/>
    </source>
</evidence>
<keyword evidence="6" id="KW-1185">Reference proteome</keyword>
<evidence type="ECO:0000256" key="1">
    <source>
        <dbReference type="ARBA" id="ARBA00004613"/>
    </source>
</evidence>